<keyword evidence="3" id="KW-1134">Transmembrane beta strand</keyword>
<dbReference type="PANTHER" id="PTHR30069">
    <property type="entry name" value="TONB-DEPENDENT OUTER MEMBRANE RECEPTOR"/>
    <property type="match status" value="1"/>
</dbReference>
<evidence type="ECO:0000256" key="2">
    <source>
        <dbReference type="ARBA" id="ARBA00022448"/>
    </source>
</evidence>
<proteinExistence type="predicted"/>
<accession>C0QRX5</accession>
<dbReference type="Gene3D" id="2.40.170.20">
    <property type="entry name" value="TonB-dependent receptor, beta-barrel domain"/>
    <property type="match status" value="1"/>
</dbReference>
<evidence type="ECO:0000256" key="5">
    <source>
        <dbReference type="ARBA" id="ARBA00022729"/>
    </source>
</evidence>
<sequence length="611" mass="72140">MTGQSYSNSITDILEEYREKSELSKKTKLESEGHLIIFTREDLEKMQAYTLEDVLKIIRFFILQKNMLGENVIAYATMYPINNTTIRLYINDHEVSSVYRRTPFPIWGEIPLDFVDHIEIYQGESAIRFNNETAGLIIKLYTKPPERENGGYLGTFLSSRKGYGINSYYGKELDDHTSFFVYTGKNSIRWKKYRNEYKDIRQEISNFFTYTYFRYKDLVFEYSGMYKDADLFRGFSYRGAPDKDDFTGRHNYISLTSKHLDDRSLKLILFYDDIKSYTYQESFTPLNFIIVSNPTEYVKGYENSTYEKRYGIEVYKNFSRPNNELFLGLKYQRSWYKIDEIRYGGISLFTQNSENLYSIFVENSYYFSPENMLIAGIKYDRYERKKQFRDINGLTARVGIILFSNHFISFKSFASVYYTPPVFLEIVTQPSLRKQRNKIWTSEITFKGKNQKFGIVGGYAITKNQIVLNPVTLAYYNENTTLRYKFISFDYSIKAGKNTKIILNYFLADTNFDDVELGPDQGGHIKLFYTRNRFDLYTGLVYRKGYSVSTYRIKDGYDLTTALTFHIDDSKEISIKGDNLLNKALKTPTLIDNFKYSTVDRRFTIIFKWFF</sequence>
<dbReference type="STRING" id="123214.PERMA_1655"/>
<keyword evidence="6" id="KW-0472">Membrane</keyword>
<protein>
    <recommendedName>
        <fullName evidence="10">TonB-dependent receptor</fullName>
    </recommendedName>
</protein>
<evidence type="ECO:0000256" key="7">
    <source>
        <dbReference type="ARBA" id="ARBA00023237"/>
    </source>
</evidence>
<keyword evidence="5" id="KW-0732">Signal</keyword>
<dbReference type="KEGG" id="pmx:PERMA_1655"/>
<dbReference type="Proteomes" id="UP000001366">
    <property type="component" value="Chromosome"/>
</dbReference>
<reference evidence="8 9" key="1">
    <citation type="journal article" date="2009" name="J. Bacteriol.">
        <title>Complete and draft genome sequences of six members of the Aquificales.</title>
        <authorList>
            <person name="Reysenbach A.L."/>
            <person name="Hamamura N."/>
            <person name="Podar M."/>
            <person name="Griffiths E."/>
            <person name="Ferreira S."/>
            <person name="Hochstein R."/>
            <person name="Heidelberg J."/>
            <person name="Johnson J."/>
            <person name="Mead D."/>
            <person name="Pohorille A."/>
            <person name="Sarmiento M."/>
            <person name="Schweighofer K."/>
            <person name="Seshadri R."/>
            <person name="Voytek M.A."/>
        </authorList>
    </citation>
    <scope>NUCLEOTIDE SEQUENCE [LARGE SCALE GENOMIC DNA]</scope>
    <source>
        <strain evidence="9">DSM 14350 / EX-H1</strain>
    </source>
</reference>
<dbReference type="HOGENOM" id="CLU_029527_0_0_0"/>
<keyword evidence="4" id="KW-0812">Transmembrane</keyword>
<keyword evidence="2" id="KW-0813">Transport</keyword>
<dbReference type="PaxDb" id="123214-PERMA_1655"/>
<dbReference type="GO" id="GO:0044718">
    <property type="term" value="P:siderophore transmembrane transport"/>
    <property type="evidence" value="ECO:0007669"/>
    <property type="project" value="TreeGrafter"/>
</dbReference>
<dbReference type="InterPro" id="IPR036942">
    <property type="entry name" value="Beta-barrel_TonB_sf"/>
</dbReference>
<dbReference type="GO" id="GO:0009279">
    <property type="term" value="C:cell outer membrane"/>
    <property type="evidence" value="ECO:0007669"/>
    <property type="project" value="UniProtKB-SubCell"/>
</dbReference>
<comment type="subcellular location">
    <subcellularLocation>
        <location evidence="1">Cell outer membrane</location>
        <topology evidence="1">Multi-pass membrane protein</topology>
    </subcellularLocation>
</comment>
<evidence type="ECO:0000256" key="4">
    <source>
        <dbReference type="ARBA" id="ARBA00022692"/>
    </source>
</evidence>
<dbReference type="PANTHER" id="PTHR30069:SF29">
    <property type="entry name" value="HEMOGLOBIN AND HEMOGLOBIN-HAPTOGLOBIN-BINDING PROTEIN 1-RELATED"/>
    <property type="match status" value="1"/>
</dbReference>
<name>C0QRX5_PERMH</name>
<dbReference type="AlphaFoldDB" id="C0QRX5"/>
<evidence type="ECO:0000256" key="1">
    <source>
        <dbReference type="ARBA" id="ARBA00004571"/>
    </source>
</evidence>
<evidence type="ECO:0000313" key="8">
    <source>
        <dbReference type="EMBL" id="ACO03388.1"/>
    </source>
</evidence>
<dbReference type="EMBL" id="CP001230">
    <property type="protein sequence ID" value="ACO03388.1"/>
    <property type="molecule type" value="Genomic_DNA"/>
</dbReference>
<keyword evidence="7" id="KW-0998">Cell outer membrane</keyword>
<dbReference type="InterPro" id="IPR039426">
    <property type="entry name" value="TonB-dep_rcpt-like"/>
</dbReference>
<keyword evidence="9" id="KW-1185">Reference proteome</keyword>
<evidence type="ECO:0000256" key="6">
    <source>
        <dbReference type="ARBA" id="ARBA00023136"/>
    </source>
</evidence>
<gene>
    <name evidence="8" type="ordered locus">PERMA_1655</name>
</gene>
<organism evidence="8 9">
    <name type="scientific">Persephonella marina (strain DSM 14350 / EX-H1)</name>
    <dbReference type="NCBI Taxonomy" id="123214"/>
    <lineage>
        <taxon>Bacteria</taxon>
        <taxon>Pseudomonadati</taxon>
        <taxon>Aquificota</taxon>
        <taxon>Aquificia</taxon>
        <taxon>Aquificales</taxon>
        <taxon>Hydrogenothermaceae</taxon>
        <taxon>Persephonella</taxon>
    </lineage>
</organism>
<evidence type="ECO:0000313" key="9">
    <source>
        <dbReference type="Proteomes" id="UP000001366"/>
    </source>
</evidence>
<dbReference type="GO" id="GO:0015344">
    <property type="term" value="F:siderophore uptake transmembrane transporter activity"/>
    <property type="evidence" value="ECO:0007669"/>
    <property type="project" value="TreeGrafter"/>
</dbReference>
<evidence type="ECO:0008006" key="10">
    <source>
        <dbReference type="Google" id="ProtNLM"/>
    </source>
</evidence>
<evidence type="ECO:0000256" key="3">
    <source>
        <dbReference type="ARBA" id="ARBA00022452"/>
    </source>
</evidence>
<dbReference type="SUPFAM" id="SSF56935">
    <property type="entry name" value="Porins"/>
    <property type="match status" value="1"/>
</dbReference>
<dbReference type="eggNOG" id="COG4206">
    <property type="taxonomic scope" value="Bacteria"/>
</dbReference>